<dbReference type="Pfam" id="PF00575">
    <property type="entry name" value="S1"/>
    <property type="match status" value="2"/>
</dbReference>
<dbReference type="InterPro" id="IPR035104">
    <property type="entry name" value="Ribosomal_protein_S1-like"/>
</dbReference>
<evidence type="ECO:0000313" key="5">
    <source>
        <dbReference type="EMBL" id="HIR70323.1"/>
    </source>
</evidence>
<dbReference type="InterPro" id="IPR050437">
    <property type="entry name" value="Ribos_protein_bS1-like"/>
</dbReference>
<keyword evidence="3" id="KW-0687">Ribonucleoprotein</keyword>
<reference evidence="5" key="1">
    <citation type="submission" date="2020-10" db="EMBL/GenBank/DDBJ databases">
        <authorList>
            <person name="Gilroy R."/>
        </authorList>
    </citation>
    <scope>NUCLEOTIDE SEQUENCE</scope>
    <source>
        <strain evidence="5">ChiSjej5B23-6657</strain>
    </source>
</reference>
<protein>
    <submittedName>
        <fullName evidence="5">S1 RNA-binding domain-containing protein</fullName>
    </submittedName>
</protein>
<accession>A0A9D1JAI0</accession>
<dbReference type="InterPro" id="IPR012340">
    <property type="entry name" value="NA-bd_OB-fold"/>
</dbReference>
<evidence type="ECO:0000256" key="3">
    <source>
        <dbReference type="ARBA" id="ARBA00023274"/>
    </source>
</evidence>
<sequence length="237" mass="26824">MSDEQKTTESMEDFSRELEASYQVMGDGEHDTDTLLAWEKIKEYMEQKTVLDLTVYEIVNKGVIVMVEGIRGFIPASRLDVKHVEDLNAWLDRPVKARIIEADMEKGKLVLSAREVIREQQREEKRRKVEDVKVGEVRKGTVESLQSYGAFVDLGDGISGLLHISQISTRRLKHPGEVLKEGQEVTVKVIKNQDGKIGLSMRALVEDQEQAEEEAIEIPKSEEIGTSLGDLFKNIKL</sequence>
<dbReference type="GO" id="GO:0005840">
    <property type="term" value="C:ribosome"/>
    <property type="evidence" value="ECO:0007669"/>
    <property type="project" value="UniProtKB-KW"/>
</dbReference>
<feature type="domain" description="S1 motif" evidence="4">
    <location>
        <begin position="135"/>
        <end position="202"/>
    </location>
</feature>
<evidence type="ECO:0000313" key="6">
    <source>
        <dbReference type="Proteomes" id="UP000823912"/>
    </source>
</evidence>
<dbReference type="AlphaFoldDB" id="A0A9D1JAI0"/>
<dbReference type="GO" id="GO:0003735">
    <property type="term" value="F:structural constituent of ribosome"/>
    <property type="evidence" value="ECO:0007669"/>
    <property type="project" value="TreeGrafter"/>
</dbReference>
<evidence type="ECO:0000256" key="2">
    <source>
        <dbReference type="ARBA" id="ARBA00022980"/>
    </source>
</evidence>
<dbReference type="GO" id="GO:1990904">
    <property type="term" value="C:ribonucleoprotein complex"/>
    <property type="evidence" value="ECO:0007669"/>
    <property type="project" value="UniProtKB-KW"/>
</dbReference>
<dbReference type="PANTHER" id="PTHR10724">
    <property type="entry name" value="30S RIBOSOMAL PROTEIN S1"/>
    <property type="match status" value="1"/>
</dbReference>
<gene>
    <name evidence="5" type="ORF">IAA55_03485</name>
</gene>
<dbReference type="FunFam" id="2.40.50.140:FF:000051">
    <property type="entry name" value="RNA-binding transcriptional accessory protein"/>
    <property type="match status" value="1"/>
</dbReference>
<comment type="caution">
    <text evidence="5">The sequence shown here is derived from an EMBL/GenBank/DDBJ whole genome shotgun (WGS) entry which is preliminary data.</text>
</comment>
<dbReference type="EMBL" id="DVHM01000053">
    <property type="protein sequence ID" value="HIR70323.1"/>
    <property type="molecule type" value="Genomic_DNA"/>
</dbReference>
<dbReference type="Gene3D" id="2.40.50.140">
    <property type="entry name" value="Nucleic acid-binding proteins"/>
    <property type="match status" value="2"/>
</dbReference>
<dbReference type="GO" id="GO:0003729">
    <property type="term" value="F:mRNA binding"/>
    <property type="evidence" value="ECO:0007669"/>
    <property type="project" value="TreeGrafter"/>
</dbReference>
<dbReference type="PANTHER" id="PTHR10724:SF7">
    <property type="entry name" value="SMALL RIBOSOMAL SUBUNIT PROTEIN BS1C"/>
    <property type="match status" value="1"/>
</dbReference>
<reference evidence="5" key="2">
    <citation type="journal article" date="2021" name="PeerJ">
        <title>Extensive microbial diversity within the chicken gut microbiome revealed by metagenomics and culture.</title>
        <authorList>
            <person name="Gilroy R."/>
            <person name="Ravi A."/>
            <person name="Getino M."/>
            <person name="Pursley I."/>
            <person name="Horton D.L."/>
            <person name="Alikhan N.F."/>
            <person name="Baker D."/>
            <person name="Gharbi K."/>
            <person name="Hall N."/>
            <person name="Watson M."/>
            <person name="Adriaenssens E.M."/>
            <person name="Foster-Nyarko E."/>
            <person name="Jarju S."/>
            <person name="Secka A."/>
            <person name="Antonio M."/>
            <person name="Oren A."/>
            <person name="Chaudhuri R.R."/>
            <person name="La Ragione R."/>
            <person name="Hildebrand F."/>
            <person name="Pallen M.J."/>
        </authorList>
    </citation>
    <scope>NUCLEOTIDE SEQUENCE</scope>
    <source>
        <strain evidence="5">ChiSjej5B23-6657</strain>
    </source>
</reference>
<dbReference type="SUPFAM" id="SSF50249">
    <property type="entry name" value="Nucleic acid-binding proteins"/>
    <property type="match status" value="2"/>
</dbReference>
<dbReference type="PRINTS" id="PR00681">
    <property type="entry name" value="RIBOSOMALS1"/>
</dbReference>
<dbReference type="CDD" id="cd04465">
    <property type="entry name" value="S1_RPS1_repeat_ec2_hs2"/>
    <property type="match status" value="1"/>
</dbReference>
<dbReference type="Proteomes" id="UP000823912">
    <property type="component" value="Unassembled WGS sequence"/>
</dbReference>
<name>A0A9D1JAI0_9FIRM</name>
<comment type="similarity">
    <text evidence="1">Belongs to the bacterial ribosomal protein bS1 family.</text>
</comment>
<dbReference type="InterPro" id="IPR003029">
    <property type="entry name" value="S1_domain"/>
</dbReference>
<dbReference type="PROSITE" id="PS50126">
    <property type="entry name" value="S1"/>
    <property type="match status" value="2"/>
</dbReference>
<evidence type="ECO:0000259" key="4">
    <source>
        <dbReference type="PROSITE" id="PS50126"/>
    </source>
</evidence>
<dbReference type="SMART" id="SM00316">
    <property type="entry name" value="S1"/>
    <property type="match status" value="2"/>
</dbReference>
<evidence type="ECO:0000256" key="1">
    <source>
        <dbReference type="ARBA" id="ARBA00006767"/>
    </source>
</evidence>
<organism evidence="5 6">
    <name type="scientific">Candidatus Pullilachnospira gallistercoris</name>
    <dbReference type="NCBI Taxonomy" id="2840911"/>
    <lineage>
        <taxon>Bacteria</taxon>
        <taxon>Bacillati</taxon>
        <taxon>Bacillota</taxon>
        <taxon>Clostridia</taxon>
        <taxon>Lachnospirales</taxon>
        <taxon>Lachnospiraceae</taxon>
        <taxon>Lachnospiraceae incertae sedis</taxon>
        <taxon>Candidatus Pullilachnospira</taxon>
    </lineage>
</organism>
<dbReference type="GO" id="GO:0006412">
    <property type="term" value="P:translation"/>
    <property type="evidence" value="ECO:0007669"/>
    <property type="project" value="TreeGrafter"/>
</dbReference>
<feature type="domain" description="S1 motif" evidence="4">
    <location>
        <begin position="48"/>
        <end position="114"/>
    </location>
</feature>
<dbReference type="GO" id="GO:0005737">
    <property type="term" value="C:cytoplasm"/>
    <property type="evidence" value="ECO:0007669"/>
    <property type="project" value="UniProtKB-ARBA"/>
</dbReference>
<keyword evidence="2" id="KW-0689">Ribosomal protein</keyword>
<proteinExistence type="inferred from homology"/>